<dbReference type="STRING" id="716816.BST96_16425"/>
<dbReference type="EMBL" id="CP019343">
    <property type="protein sequence ID" value="ARN75553.1"/>
    <property type="molecule type" value="Genomic_DNA"/>
</dbReference>
<dbReference type="KEGG" id="osg:BST96_16425"/>
<organism evidence="1 2">
    <name type="scientific">Oceanicoccus sagamiensis</name>
    <dbReference type="NCBI Taxonomy" id="716816"/>
    <lineage>
        <taxon>Bacteria</taxon>
        <taxon>Pseudomonadati</taxon>
        <taxon>Pseudomonadota</taxon>
        <taxon>Gammaproteobacteria</taxon>
        <taxon>Cellvibrionales</taxon>
        <taxon>Spongiibacteraceae</taxon>
        <taxon>Oceanicoccus</taxon>
    </lineage>
</organism>
<accession>A0A1X9NNT4</accession>
<evidence type="ECO:0000313" key="1">
    <source>
        <dbReference type="EMBL" id="ARN75553.1"/>
    </source>
</evidence>
<keyword evidence="2" id="KW-1185">Reference proteome</keyword>
<gene>
    <name evidence="1" type="ORF">BST96_16425</name>
</gene>
<name>A0A1X9NNT4_9GAMM</name>
<dbReference type="AlphaFoldDB" id="A0A1X9NNT4"/>
<reference evidence="1 2" key="1">
    <citation type="submission" date="2016-11" db="EMBL/GenBank/DDBJ databases">
        <title>Trade-off between light-utilization and light-protection in marine flavobacteria.</title>
        <authorList>
            <person name="Kumagai Y."/>
        </authorList>
    </citation>
    <scope>NUCLEOTIDE SEQUENCE [LARGE SCALE GENOMIC DNA]</scope>
    <source>
        <strain evidence="1 2">NBRC 107125</strain>
    </source>
</reference>
<protein>
    <submittedName>
        <fullName evidence="1">Uncharacterized protein</fullName>
    </submittedName>
</protein>
<dbReference type="Proteomes" id="UP000193450">
    <property type="component" value="Chromosome"/>
</dbReference>
<proteinExistence type="predicted"/>
<sequence>MCPLINGTVDKVGLVALLFIVSNDYKGWFMNVFTGLKGVLLIGLAMLLQACQPSYTAEQTEHYSRKIGIINQFEISRWHNRVITADNRLSVVSDNVENVDVIMLSQVVAHGLSPYFKHVVGGESKDTLPAAMALTKIQNNNYLVYIEIAEKDAIIEPDEAEPTTNYSRMKLILTVVDVVSETTVDKITLTAETSNFNFWGNELPELLAKPIAFVGENLTDTPTGS</sequence>
<evidence type="ECO:0000313" key="2">
    <source>
        <dbReference type="Proteomes" id="UP000193450"/>
    </source>
</evidence>